<dbReference type="PROSITE" id="PS50896">
    <property type="entry name" value="LISH"/>
    <property type="match status" value="1"/>
</dbReference>
<feature type="compositionally biased region" description="Basic residues" evidence="1">
    <location>
        <begin position="240"/>
        <end position="249"/>
    </location>
</feature>
<evidence type="ECO:0000313" key="4">
    <source>
        <dbReference type="Proteomes" id="UP001202328"/>
    </source>
</evidence>
<feature type="region of interest" description="Disordered" evidence="1">
    <location>
        <begin position="146"/>
        <end position="356"/>
    </location>
</feature>
<dbReference type="Proteomes" id="UP001202328">
    <property type="component" value="Unassembled WGS sequence"/>
</dbReference>
<feature type="compositionally biased region" description="Basic and acidic residues" evidence="1">
    <location>
        <begin position="224"/>
        <end position="239"/>
    </location>
</feature>
<dbReference type="PANTHER" id="PTHR23216">
    <property type="entry name" value="NUCLEOLAR AND COILED-BODY PHOSPHOPROTEIN 1"/>
    <property type="match status" value="1"/>
</dbReference>
<dbReference type="Pfam" id="PF05022">
    <property type="entry name" value="SRP40_C"/>
    <property type="match status" value="1"/>
</dbReference>
<dbReference type="EMBL" id="JAJJMB010017174">
    <property type="protein sequence ID" value="KAI3841329.1"/>
    <property type="molecule type" value="Genomic_DNA"/>
</dbReference>
<feature type="domain" description="Srp40 C-terminal" evidence="2">
    <location>
        <begin position="358"/>
        <end position="430"/>
    </location>
</feature>
<protein>
    <recommendedName>
        <fullName evidence="2">Srp40 C-terminal domain-containing protein</fullName>
    </recommendedName>
</protein>
<name>A0AAD4RXT1_9MAGN</name>
<gene>
    <name evidence="3" type="ORF">MKW98_007810</name>
</gene>
<dbReference type="InterPro" id="IPR006594">
    <property type="entry name" value="LisH"/>
</dbReference>
<feature type="compositionally biased region" description="Basic and acidic residues" evidence="1">
    <location>
        <begin position="340"/>
        <end position="351"/>
    </location>
</feature>
<evidence type="ECO:0000259" key="2">
    <source>
        <dbReference type="Pfam" id="PF05022"/>
    </source>
</evidence>
<proteinExistence type="predicted"/>
<dbReference type="InterPro" id="IPR007718">
    <property type="entry name" value="Srp40_C"/>
</dbReference>
<feature type="compositionally biased region" description="Basic and acidic residues" evidence="1">
    <location>
        <begin position="306"/>
        <end position="324"/>
    </location>
</feature>
<accession>A0AAD4RXT1</accession>
<feature type="compositionally biased region" description="Polar residues" evidence="1">
    <location>
        <begin position="168"/>
        <end position="179"/>
    </location>
</feature>
<evidence type="ECO:0000313" key="3">
    <source>
        <dbReference type="EMBL" id="KAI3841329.1"/>
    </source>
</evidence>
<dbReference type="InterPro" id="IPR039191">
    <property type="entry name" value="Nopp140-like"/>
</dbReference>
<comment type="caution">
    <text evidence="3">The sequence shown here is derived from an EMBL/GenBank/DDBJ whole genome shotgun (WGS) entry which is preliminary data.</text>
</comment>
<dbReference type="PANTHER" id="PTHR23216:SF1">
    <property type="entry name" value="NUCLEOLAR AND COILED-BODY PHOSPHOPROTEIN 1"/>
    <property type="match status" value="1"/>
</dbReference>
<feature type="compositionally biased region" description="Basic and acidic residues" evidence="1">
    <location>
        <begin position="182"/>
        <end position="197"/>
    </location>
</feature>
<evidence type="ECO:0000256" key="1">
    <source>
        <dbReference type="SAM" id="MobiDB-lite"/>
    </source>
</evidence>
<dbReference type="GO" id="GO:0005730">
    <property type="term" value="C:nucleolus"/>
    <property type="evidence" value="ECO:0007669"/>
    <property type="project" value="InterPro"/>
</dbReference>
<dbReference type="AlphaFoldDB" id="A0AAD4RXT1"/>
<organism evidence="3 4">
    <name type="scientific">Papaver atlanticum</name>
    <dbReference type="NCBI Taxonomy" id="357466"/>
    <lineage>
        <taxon>Eukaryota</taxon>
        <taxon>Viridiplantae</taxon>
        <taxon>Streptophyta</taxon>
        <taxon>Embryophyta</taxon>
        <taxon>Tracheophyta</taxon>
        <taxon>Spermatophyta</taxon>
        <taxon>Magnoliopsida</taxon>
        <taxon>Ranunculales</taxon>
        <taxon>Papaveraceae</taxon>
        <taxon>Papaveroideae</taxon>
        <taxon>Papaver</taxon>
    </lineage>
</organism>
<sequence length="436" mass="48370">MLINLSVSLFPFEPRQVTLANMKKTKTSSSLEKDIPDKTLVSKSIKDNKKNKKNKKKSKNLTPLLLSLADFLERQGYSKTLAAFKSEALPDEEELDGVKGHALDVETMYFKYLEMSDGEANNTSSGKQGLNTEVVADICVDKLSNGAVPDLPVKSKEKKKKTKSTSEPISESVEQSGSAENGHFEKSVTEEQADVKSKEKKKKTKSTSEPISESVEASGSADNGHLEKSVTEKETDLKSKDKKKKRKKSKTESSSVDAEESEKGDSKKSDSKKETVPISEVNGAGTESNDSKKRKRGGSEENESQADEKVEIKDTKESKTKSSEEENEKDLSATPFTTEKAAKKQRIDSAEPKTANAFRRVEIEKVEFVDDRLQDNSYWAKHGADVGYGAKAQEVLGQVRGKDFRHEKTKKKRGSYRGGIIDQDSHSIKFNYSDEE</sequence>
<reference evidence="3" key="1">
    <citation type="submission" date="2022-04" db="EMBL/GenBank/DDBJ databases">
        <title>A functionally conserved STORR gene fusion in Papaver species that diverged 16.8 million years ago.</title>
        <authorList>
            <person name="Catania T."/>
        </authorList>
    </citation>
    <scope>NUCLEOTIDE SEQUENCE</scope>
    <source>
        <strain evidence="3">S-188037</strain>
    </source>
</reference>
<keyword evidence="4" id="KW-1185">Reference proteome</keyword>
<feature type="compositionally biased region" description="Basic and acidic residues" evidence="1">
    <location>
        <begin position="261"/>
        <end position="275"/>
    </location>
</feature>